<dbReference type="InterPro" id="IPR036378">
    <property type="entry name" value="FAS1_dom_sf"/>
</dbReference>
<evidence type="ECO:0008006" key="4">
    <source>
        <dbReference type="Google" id="ProtNLM"/>
    </source>
</evidence>
<dbReference type="SUPFAM" id="SSF82153">
    <property type="entry name" value="FAS1 domain"/>
    <property type="match status" value="1"/>
</dbReference>
<dbReference type="Gene3D" id="2.30.180.10">
    <property type="entry name" value="FAS1 domain"/>
    <property type="match status" value="1"/>
</dbReference>
<evidence type="ECO:0000313" key="3">
    <source>
        <dbReference type="Proteomes" id="UP000247345"/>
    </source>
</evidence>
<evidence type="ECO:0000313" key="2">
    <source>
        <dbReference type="EMBL" id="PQJ71731.1"/>
    </source>
</evidence>
<keyword evidence="1" id="KW-0732">Signal</keyword>
<proteinExistence type="predicted"/>
<evidence type="ECO:0000256" key="1">
    <source>
        <dbReference type="SAM" id="SignalP"/>
    </source>
</evidence>
<accession>A0A2P6CA11</accession>
<comment type="caution">
    <text evidence="2">The sequence shown here is derived from an EMBL/GenBank/DDBJ whole genome shotgun (WGS) entry which is preliminary data.</text>
</comment>
<sequence>MNKIKYLGLLLMVVLVSSCDLGLQETFDFQPEVDLTDPHGNKTAWEYIQSANKLSEDGTFDGEMFNFLAAAIQKANMVDLFNQTSTSNRTYLLLNNNAFTGRGDVIDIITGSQSTSITEDVNGVPTTRQATAEEVMERVDTPEKLEKLKNILKYHIVTSYVQQVPTLFEAEVWYTFQTLIPGEDGLIAFLRENRWRIFVNGKNRTNTPASPLPETAFNEYEAVRSHNYVFNNGVGHILADPVRNKPY</sequence>
<keyword evidence="3" id="KW-1185">Reference proteome</keyword>
<reference evidence="2 3" key="1">
    <citation type="submission" date="2016-12" db="EMBL/GenBank/DDBJ databases">
        <title>Trade-off between light-utilization and light-protection in marine flavobacteria.</title>
        <authorList>
            <person name="Kumagai Y."/>
            <person name="Yoshizawa S."/>
            <person name="Kogure K."/>
            <person name="Iwasaki W."/>
        </authorList>
    </citation>
    <scope>NUCLEOTIDE SEQUENCE [LARGE SCALE GENOMIC DNA]</scope>
    <source>
        <strain evidence="2 3">KCTC 12100</strain>
    </source>
</reference>
<gene>
    <name evidence="2" type="ORF">BTO14_00025</name>
</gene>
<protein>
    <recommendedName>
        <fullName evidence="4">FAS1 domain-containing protein</fullName>
    </recommendedName>
</protein>
<feature type="signal peptide" evidence="1">
    <location>
        <begin position="1"/>
        <end position="22"/>
    </location>
</feature>
<name>A0A2P6CA11_9FLAO</name>
<dbReference type="PROSITE" id="PS51257">
    <property type="entry name" value="PROKAR_LIPOPROTEIN"/>
    <property type="match status" value="1"/>
</dbReference>
<organism evidence="2 3">
    <name type="scientific">Polaribacter butkevichii</name>
    <dbReference type="NCBI Taxonomy" id="218490"/>
    <lineage>
        <taxon>Bacteria</taxon>
        <taxon>Pseudomonadati</taxon>
        <taxon>Bacteroidota</taxon>
        <taxon>Flavobacteriia</taxon>
        <taxon>Flavobacteriales</taxon>
        <taxon>Flavobacteriaceae</taxon>
    </lineage>
</organism>
<dbReference type="EMBL" id="MSCK01000001">
    <property type="protein sequence ID" value="PQJ71731.1"/>
    <property type="molecule type" value="Genomic_DNA"/>
</dbReference>
<dbReference type="AlphaFoldDB" id="A0A2P6CA11"/>
<feature type="chain" id="PRO_5015159177" description="FAS1 domain-containing protein" evidence="1">
    <location>
        <begin position="23"/>
        <end position="247"/>
    </location>
</feature>
<dbReference type="Proteomes" id="UP000247345">
    <property type="component" value="Unassembled WGS sequence"/>
</dbReference>